<dbReference type="EMBL" id="VSSQ01018523">
    <property type="protein sequence ID" value="MPM61786.1"/>
    <property type="molecule type" value="Genomic_DNA"/>
</dbReference>
<dbReference type="AlphaFoldDB" id="A0A645B9R2"/>
<keyword evidence="1" id="KW-0812">Transmembrane</keyword>
<comment type="caution">
    <text evidence="2">The sequence shown here is derived from an EMBL/GenBank/DDBJ whole genome shotgun (WGS) entry which is preliminary data.</text>
</comment>
<proteinExistence type="predicted"/>
<sequence length="50" mass="5294">MTYGEMIMVGATAFTAAGSLVFALVMVIGEVWRDCAKDDKGHAKTAARAM</sequence>
<reference evidence="2" key="1">
    <citation type="submission" date="2019-08" db="EMBL/GenBank/DDBJ databases">
        <authorList>
            <person name="Kucharzyk K."/>
            <person name="Murdoch R.W."/>
            <person name="Higgins S."/>
            <person name="Loffler F."/>
        </authorList>
    </citation>
    <scope>NUCLEOTIDE SEQUENCE</scope>
</reference>
<gene>
    <name evidence="2" type="ORF">SDC9_108646</name>
</gene>
<organism evidence="2">
    <name type="scientific">bioreactor metagenome</name>
    <dbReference type="NCBI Taxonomy" id="1076179"/>
    <lineage>
        <taxon>unclassified sequences</taxon>
        <taxon>metagenomes</taxon>
        <taxon>ecological metagenomes</taxon>
    </lineage>
</organism>
<keyword evidence="1" id="KW-1133">Transmembrane helix</keyword>
<accession>A0A645B9R2</accession>
<feature type="transmembrane region" description="Helical" evidence="1">
    <location>
        <begin position="6"/>
        <end position="28"/>
    </location>
</feature>
<evidence type="ECO:0000256" key="1">
    <source>
        <dbReference type="SAM" id="Phobius"/>
    </source>
</evidence>
<protein>
    <submittedName>
        <fullName evidence="2">Uncharacterized protein</fullName>
    </submittedName>
</protein>
<name>A0A645B9R2_9ZZZZ</name>
<evidence type="ECO:0000313" key="2">
    <source>
        <dbReference type="EMBL" id="MPM61786.1"/>
    </source>
</evidence>
<keyword evidence="1" id="KW-0472">Membrane</keyword>